<feature type="domain" description="Cell envelope-related transcriptional attenuator" evidence="3">
    <location>
        <begin position="81"/>
        <end position="237"/>
    </location>
</feature>
<protein>
    <submittedName>
        <fullName evidence="4">LytR family transcriptional regulator</fullName>
    </submittedName>
</protein>
<evidence type="ECO:0000256" key="1">
    <source>
        <dbReference type="ARBA" id="ARBA00006068"/>
    </source>
</evidence>
<evidence type="ECO:0000313" key="4">
    <source>
        <dbReference type="EMBL" id="AUA19813.1"/>
    </source>
</evidence>
<reference evidence="4 6" key="1">
    <citation type="submission" date="2017-11" db="EMBL/GenBank/DDBJ databases">
        <title>Genome analysis of Streptococcus suis serotype chz stain ah681.</title>
        <authorList>
            <person name="Pan Z."/>
            <person name="Zhang Y."/>
            <person name="Ma J."/>
            <person name="Lu P."/>
            <person name="Zhu Y."/>
            <person name="Zhong X."/>
            <person name="Dong W."/>
            <person name="Lu C."/>
            <person name="Yao H."/>
        </authorList>
    </citation>
    <scope>NUCLEOTIDE SEQUENCE [LARGE SCALE GENOMIC DNA]</scope>
    <source>
        <strain evidence="4 6">AH681</strain>
    </source>
</reference>
<dbReference type="Pfam" id="PF03816">
    <property type="entry name" value="LytR_cpsA_psr"/>
    <property type="match status" value="1"/>
</dbReference>
<dbReference type="PANTHER" id="PTHR33392:SF6">
    <property type="entry name" value="POLYISOPRENYL-TEICHOIC ACID--PEPTIDOGLYCAN TEICHOIC ACID TRANSFERASE TAGU"/>
    <property type="match status" value="1"/>
</dbReference>
<evidence type="ECO:0000256" key="2">
    <source>
        <dbReference type="SAM" id="MobiDB-lite"/>
    </source>
</evidence>
<dbReference type="EMBL" id="RSDG01000008">
    <property type="protein sequence ID" value="RRR49887.1"/>
    <property type="molecule type" value="Genomic_DNA"/>
</dbReference>
<accession>A0A2I5KR21</accession>
<name>A0A2I5KR21_STRSU</name>
<feature type="region of interest" description="Disordered" evidence="2">
    <location>
        <begin position="363"/>
        <end position="397"/>
    </location>
</feature>
<proteinExistence type="inferred from homology"/>
<evidence type="ECO:0000259" key="3">
    <source>
        <dbReference type="Pfam" id="PF03816"/>
    </source>
</evidence>
<reference evidence="5 7" key="2">
    <citation type="submission" date="2018-11" db="EMBL/GenBank/DDBJ databases">
        <authorList>
            <person name="Stevens M.J."/>
            <person name="Cernela N."/>
            <person name="Spoerry Serrano N."/>
            <person name="Schmitt S."/>
            <person name="Schrenzel J."/>
            <person name="Stephan R."/>
        </authorList>
    </citation>
    <scope>NUCLEOTIDE SEQUENCE [LARGE SCALE GENOMIC DNA]</scope>
    <source>
        <strain evidence="5 7">SS1014</strain>
    </source>
</reference>
<dbReference type="InterPro" id="IPR004474">
    <property type="entry name" value="LytR_CpsA_psr"/>
</dbReference>
<gene>
    <name evidence="4" type="ORF">CWI26_10140</name>
    <name evidence="5" type="ORF">EJA00_02220</name>
</gene>
<dbReference type="EMBL" id="CP025043">
    <property type="protein sequence ID" value="AUA19813.1"/>
    <property type="molecule type" value="Genomic_DNA"/>
</dbReference>
<organism evidence="4 6">
    <name type="scientific">Streptococcus suis</name>
    <dbReference type="NCBI Taxonomy" id="1307"/>
    <lineage>
        <taxon>Bacteria</taxon>
        <taxon>Bacillati</taxon>
        <taxon>Bacillota</taxon>
        <taxon>Bacilli</taxon>
        <taxon>Lactobacillales</taxon>
        <taxon>Streptococcaceae</taxon>
        <taxon>Streptococcus</taxon>
    </lineage>
</organism>
<dbReference type="NCBIfam" id="TIGR00350">
    <property type="entry name" value="lytR_cpsA_psr"/>
    <property type="match status" value="1"/>
</dbReference>
<comment type="similarity">
    <text evidence="1">Belongs to the LytR/CpsA/Psr (LCP) family.</text>
</comment>
<dbReference type="InterPro" id="IPR050922">
    <property type="entry name" value="LytR/CpsA/Psr_CW_biosynth"/>
</dbReference>
<dbReference type="PANTHER" id="PTHR33392">
    <property type="entry name" value="POLYISOPRENYL-TEICHOIC ACID--PEPTIDOGLYCAN TEICHOIC ACID TRANSFERASE TAGU"/>
    <property type="match status" value="1"/>
</dbReference>
<evidence type="ECO:0000313" key="6">
    <source>
        <dbReference type="Proteomes" id="UP000231863"/>
    </source>
</evidence>
<dbReference type="RefSeq" id="WP_029944194.1">
    <property type="nucleotide sequence ID" value="NZ_CP025043.1"/>
</dbReference>
<dbReference type="Proteomes" id="UP000273973">
    <property type="component" value="Unassembled WGS sequence"/>
</dbReference>
<dbReference type="AlphaFoldDB" id="A0A2I5KR21"/>
<evidence type="ECO:0000313" key="5">
    <source>
        <dbReference type="EMBL" id="RRR49887.1"/>
    </source>
</evidence>
<evidence type="ECO:0000313" key="7">
    <source>
        <dbReference type="Proteomes" id="UP000273973"/>
    </source>
</evidence>
<dbReference type="Proteomes" id="UP000231863">
    <property type="component" value="Chromosome"/>
</dbReference>
<dbReference type="Gene3D" id="3.40.630.190">
    <property type="entry name" value="LCP protein"/>
    <property type="match status" value="1"/>
</dbReference>
<reference evidence="5 7" key="3">
    <citation type="submission" date="2018-12" db="EMBL/GenBank/DDBJ databases">
        <title>Whole-genome sequences of fifteen clinical Streptococcus suis strains isolated from pigs between 2006 and 2018.</title>
        <authorList>
            <person name="Stevens M.J.A."/>
            <person name="Cernela N."/>
            <person name="Spoerry Serrano N."/>
            <person name="Schmitt S."/>
            <person name="Schrenzel J."/>
            <person name="Stephan R."/>
        </authorList>
    </citation>
    <scope>NUCLEOTIDE SEQUENCE [LARGE SCALE GENOMIC DNA]</scope>
    <source>
        <strain evidence="5 7">SS1014</strain>
    </source>
</reference>
<sequence length="397" mass="43607">MTIGKKIFLMSLAIVGLTLGAGLIYGASLLNFSTGTISKTYKQLDGEEEITPIDATEPLTILLMGVDMDQATRGGDWEGGRSDSMILVTVNPKTKETNMMSLTRDIMVEIAEANGESSGTVEKLNHSYSYGQAPMAIATIEKMMDITIDRYIEINMDGLVELVDAVGGIEVNNTLGFPISISEHEPAYTSIVQPGKQLVNGDQALVYARMRYDDPEGDIGRQRRQREVITAIIKKLLQLDGLTQYKKILTAISNNMRTNIEISPATIPSLLGYKDSVSKLNSYQLRGVDQMVDEIYYQLPTSEHLLEMQNILKKSIGLEEKTDLVTNVKVYEGQMGLPSPINVYDVYTNLLLLEASPWAESLDPEIGSPSATTTVTTEEQVTDFSTEPVLGDENGSQ</sequence>